<gene>
    <name evidence="1" type="ORF">NO1_1201</name>
</gene>
<keyword evidence="2" id="KW-1185">Reference proteome</keyword>
<dbReference type="EMBL" id="BGZN01000025">
    <property type="protein sequence ID" value="GBR73944.1"/>
    <property type="molecule type" value="Genomic_DNA"/>
</dbReference>
<dbReference type="Pfam" id="PF23982">
    <property type="entry name" value="XM1_gp53_minor_capsid"/>
    <property type="match status" value="1"/>
</dbReference>
<sequence>MTLNVNQFGLSNLPGNLALTTGFNNVISCLYNPTLDEDNTLLPGEAVKLIDLGASDVSSTAPIVGKRSAATDTSLWGVVVRTAKSSTTKPGSIVDVARNGTVISLVATAPLNRGALLTPDFANPGNVIVANNATADVAVLGVALDKAVKAGDIIRVEINTYVWLTPPPDPGSGG</sequence>
<dbReference type="Proteomes" id="UP000269352">
    <property type="component" value="Unassembled WGS sequence"/>
</dbReference>
<proteinExistence type="predicted"/>
<dbReference type="InterPro" id="IPR056914">
    <property type="entry name" value="Gp53-like"/>
</dbReference>
<protein>
    <submittedName>
        <fullName evidence="1">Phage-related protein</fullName>
    </submittedName>
</protein>
<comment type="caution">
    <text evidence="1">The sequence shown here is derived from an EMBL/GenBank/DDBJ whole genome shotgun (WGS) entry which is preliminary data.</text>
</comment>
<evidence type="ECO:0000313" key="1">
    <source>
        <dbReference type="EMBL" id="GBR73944.1"/>
    </source>
</evidence>
<evidence type="ECO:0000313" key="2">
    <source>
        <dbReference type="Proteomes" id="UP000269352"/>
    </source>
</evidence>
<accession>A0A388TC26</accession>
<dbReference type="AlphaFoldDB" id="A0A388TC26"/>
<organism evidence="1 2">
    <name type="scientific">Termititenax aidoneus</name>
    <dbReference type="NCBI Taxonomy" id="2218524"/>
    <lineage>
        <taxon>Bacteria</taxon>
        <taxon>Bacillati</taxon>
        <taxon>Candidatus Margulisiibacteriota</taxon>
        <taxon>Candidatus Termititenacia</taxon>
        <taxon>Candidatus Termititenacales</taxon>
        <taxon>Candidatus Termititenacaceae</taxon>
        <taxon>Candidatus Termititenax</taxon>
    </lineage>
</organism>
<name>A0A388TC26_TERA1</name>
<reference evidence="1 2" key="1">
    <citation type="journal article" date="2019" name="ISME J.">
        <title>Genome analyses of uncultured TG2/ZB3 bacteria in 'Margulisbacteria' specifically attached to ectosymbiotic spirochetes of protists in the termite gut.</title>
        <authorList>
            <person name="Utami Y.D."/>
            <person name="Kuwahara H."/>
            <person name="Igai K."/>
            <person name="Murakami T."/>
            <person name="Sugaya K."/>
            <person name="Morikawa T."/>
            <person name="Nagura Y."/>
            <person name="Yuki M."/>
            <person name="Deevong P."/>
            <person name="Inoue T."/>
            <person name="Kihara K."/>
            <person name="Lo N."/>
            <person name="Yamada A."/>
            <person name="Ohkuma M."/>
            <person name="Hongoh Y."/>
        </authorList>
    </citation>
    <scope>NUCLEOTIDE SEQUENCE [LARGE SCALE GENOMIC DNA]</scope>
    <source>
        <strain evidence="1">NkOx7-01</strain>
    </source>
</reference>